<dbReference type="VEuPathDB" id="VectorBase:GAUT006681"/>
<evidence type="ECO:0000313" key="2">
    <source>
        <dbReference type="Proteomes" id="UP000078200"/>
    </source>
</evidence>
<dbReference type="Proteomes" id="UP000078200">
    <property type="component" value="Unassembled WGS sequence"/>
</dbReference>
<keyword evidence="2" id="KW-1185">Reference proteome</keyword>
<organism evidence="1 2">
    <name type="scientific">Glossina austeni</name>
    <name type="common">Savannah tsetse fly</name>
    <dbReference type="NCBI Taxonomy" id="7395"/>
    <lineage>
        <taxon>Eukaryota</taxon>
        <taxon>Metazoa</taxon>
        <taxon>Ecdysozoa</taxon>
        <taxon>Arthropoda</taxon>
        <taxon>Hexapoda</taxon>
        <taxon>Insecta</taxon>
        <taxon>Pterygota</taxon>
        <taxon>Neoptera</taxon>
        <taxon>Endopterygota</taxon>
        <taxon>Diptera</taxon>
        <taxon>Brachycera</taxon>
        <taxon>Muscomorpha</taxon>
        <taxon>Hippoboscoidea</taxon>
        <taxon>Glossinidae</taxon>
        <taxon>Glossina</taxon>
    </lineage>
</organism>
<proteinExistence type="predicted"/>
<name>A0A1A9UJC0_GLOAU</name>
<accession>A0A1A9UJC0</accession>
<reference evidence="1" key="1">
    <citation type="submission" date="2020-05" db="UniProtKB">
        <authorList>
            <consortium name="EnsemblMetazoa"/>
        </authorList>
    </citation>
    <scope>IDENTIFICATION</scope>
    <source>
        <strain evidence="1">TTRI</strain>
    </source>
</reference>
<dbReference type="AlphaFoldDB" id="A0A1A9UJC0"/>
<protein>
    <submittedName>
        <fullName evidence="1">Uncharacterized protein</fullName>
    </submittedName>
</protein>
<sequence>MSQNFVENSKTNADIDDIFIKRRQQAYLNRVYFTIAGASNCTWGYLQFFFQSAVMVAVKIMCGAATNGLEGGPARLTDCETATKASNLSQSDQARFHLNAFEVTCRNEGKKRDERRETRERTAEAKKEELVIDMIYALWNGL</sequence>
<evidence type="ECO:0000313" key="1">
    <source>
        <dbReference type="EnsemblMetazoa" id="GAUT006681-PA"/>
    </source>
</evidence>
<dbReference type="EnsemblMetazoa" id="GAUT006681-RA">
    <property type="protein sequence ID" value="GAUT006681-PA"/>
    <property type="gene ID" value="GAUT006681"/>
</dbReference>